<dbReference type="GO" id="GO:0016887">
    <property type="term" value="F:ATP hydrolysis activity"/>
    <property type="evidence" value="ECO:0007669"/>
    <property type="project" value="InterPro"/>
</dbReference>
<organism evidence="7 8">
    <name type="scientific">Acinetobacter tianfuensis</name>
    <dbReference type="NCBI Taxonomy" id="2419603"/>
    <lineage>
        <taxon>Bacteria</taxon>
        <taxon>Pseudomonadati</taxon>
        <taxon>Pseudomonadota</taxon>
        <taxon>Gammaproteobacteria</taxon>
        <taxon>Moraxellales</taxon>
        <taxon>Moraxellaceae</taxon>
        <taxon>Acinetobacter</taxon>
    </lineage>
</organism>
<dbReference type="GO" id="GO:0035435">
    <property type="term" value="P:phosphate ion transmembrane transport"/>
    <property type="evidence" value="ECO:0007669"/>
    <property type="project" value="InterPro"/>
</dbReference>
<evidence type="ECO:0000256" key="4">
    <source>
        <dbReference type="ARBA" id="ARBA00022840"/>
    </source>
</evidence>
<dbReference type="InterPro" id="IPR003593">
    <property type="entry name" value="AAA+_ATPase"/>
</dbReference>
<dbReference type="PROSITE" id="PS00211">
    <property type="entry name" value="ABC_TRANSPORTER_1"/>
    <property type="match status" value="1"/>
</dbReference>
<dbReference type="SUPFAM" id="SSF52540">
    <property type="entry name" value="P-loop containing nucleoside triphosphate hydrolases"/>
    <property type="match status" value="1"/>
</dbReference>
<dbReference type="InterPro" id="IPR003439">
    <property type="entry name" value="ABC_transporter-like_ATP-bd"/>
</dbReference>
<dbReference type="OrthoDB" id="9802264at2"/>
<keyword evidence="8" id="KW-1185">Reference proteome</keyword>
<proteinExistence type="predicted"/>
<dbReference type="GO" id="GO:0005315">
    <property type="term" value="F:phosphate transmembrane transporter activity"/>
    <property type="evidence" value="ECO:0007669"/>
    <property type="project" value="InterPro"/>
</dbReference>
<dbReference type="InterPro" id="IPR017871">
    <property type="entry name" value="ABC_transporter-like_CS"/>
</dbReference>
<dbReference type="InterPro" id="IPR005670">
    <property type="entry name" value="PstB-like"/>
</dbReference>
<evidence type="ECO:0000256" key="3">
    <source>
        <dbReference type="ARBA" id="ARBA00022741"/>
    </source>
</evidence>
<dbReference type="PANTHER" id="PTHR43423">
    <property type="entry name" value="ABC TRANSPORTER I FAMILY MEMBER 17"/>
    <property type="match status" value="1"/>
</dbReference>
<evidence type="ECO:0000313" key="7">
    <source>
        <dbReference type="EMBL" id="RKG34707.1"/>
    </source>
</evidence>
<feature type="compositionally biased region" description="Polar residues" evidence="5">
    <location>
        <begin position="17"/>
        <end position="32"/>
    </location>
</feature>
<evidence type="ECO:0000256" key="5">
    <source>
        <dbReference type="SAM" id="MobiDB-lite"/>
    </source>
</evidence>
<dbReference type="CDD" id="cd03260">
    <property type="entry name" value="ABC_PstB_phosphate_transporter"/>
    <property type="match status" value="1"/>
</dbReference>
<gene>
    <name evidence="7" type="ORF">D7V32_01225</name>
</gene>
<dbReference type="InterPro" id="IPR027417">
    <property type="entry name" value="P-loop_NTPase"/>
</dbReference>
<dbReference type="SMART" id="SM00382">
    <property type="entry name" value="AAA"/>
    <property type="match status" value="1"/>
</dbReference>
<dbReference type="EMBL" id="RAXV01000001">
    <property type="protein sequence ID" value="RKG34707.1"/>
    <property type="molecule type" value="Genomic_DNA"/>
</dbReference>
<keyword evidence="2" id="KW-0592">Phosphate transport</keyword>
<dbReference type="RefSeq" id="WP_120401088.1">
    <property type="nucleotide sequence ID" value="NZ_RAXV01000001.1"/>
</dbReference>
<keyword evidence="4 7" id="KW-0067">ATP-binding</keyword>
<evidence type="ECO:0000256" key="1">
    <source>
        <dbReference type="ARBA" id="ARBA00022448"/>
    </source>
</evidence>
<dbReference type="Gene3D" id="3.40.50.300">
    <property type="entry name" value="P-loop containing nucleotide triphosphate hydrolases"/>
    <property type="match status" value="1"/>
</dbReference>
<evidence type="ECO:0000259" key="6">
    <source>
        <dbReference type="PROSITE" id="PS50893"/>
    </source>
</evidence>
<evidence type="ECO:0000256" key="2">
    <source>
        <dbReference type="ARBA" id="ARBA00022592"/>
    </source>
</evidence>
<dbReference type="Proteomes" id="UP000282388">
    <property type="component" value="Unassembled WGS sequence"/>
</dbReference>
<reference evidence="7 8" key="1">
    <citation type="submission" date="2018-09" db="EMBL/GenBank/DDBJ databases">
        <title>The draft genome of Acinetobacter spp. strains.</title>
        <authorList>
            <person name="Qin J."/>
            <person name="Feng Y."/>
            <person name="Zong Z."/>
        </authorList>
    </citation>
    <scope>NUCLEOTIDE SEQUENCE [LARGE SCALE GENOMIC DNA]</scope>
    <source>
        <strain evidence="7 8">WCHAc060012</strain>
    </source>
</reference>
<dbReference type="GO" id="GO:0005524">
    <property type="term" value="F:ATP binding"/>
    <property type="evidence" value="ECO:0007669"/>
    <property type="project" value="UniProtKB-KW"/>
</dbReference>
<comment type="caution">
    <text evidence="7">The sequence shown here is derived from an EMBL/GenBank/DDBJ whole genome shotgun (WGS) entry which is preliminary data.</text>
</comment>
<dbReference type="GO" id="GO:0016020">
    <property type="term" value="C:membrane"/>
    <property type="evidence" value="ECO:0007669"/>
    <property type="project" value="InterPro"/>
</dbReference>
<protein>
    <submittedName>
        <fullName evidence="7">Phosphate ABC transporter ATP-binding protein</fullName>
    </submittedName>
</protein>
<evidence type="ECO:0000313" key="8">
    <source>
        <dbReference type="Proteomes" id="UP000282388"/>
    </source>
</evidence>
<name>A0A3A8EID6_9GAMM</name>
<dbReference type="NCBIfam" id="TIGR00972">
    <property type="entry name" value="3a0107s01c2"/>
    <property type="match status" value="1"/>
</dbReference>
<keyword evidence="3" id="KW-0547">Nucleotide-binding</keyword>
<dbReference type="Pfam" id="PF00005">
    <property type="entry name" value="ABC_tran"/>
    <property type="match status" value="1"/>
</dbReference>
<dbReference type="PANTHER" id="PTHR43423:SF1">
    <property type="entry name" value="ABC TRANSPORTER I FAMILY MEMBER 17"/>
    <property type="match status" value="1"/>
</dbReference>
<feature type="domain" description="ABC transporter" evidence="6">
    <location>
        <begin position="57"/>
        <end position="299"/>
    </location>
</feature>
<sequence length="304" mass="33699">MNTAVENSLDQDKSVNQKETQFTSFEQTASQPATSFVSQFDTQAAAKKDQQTSNVKLSTSDVHVYYGEAEAIKGIDLNIYENEVIAFIGPSGCGKSTFLRTLNRMNDTIDSCRVTGKVMLDNQDIYDPNLDVVLLRAQVGMVFQKPNPFPKSIFDNVAYGPKLHGLARDKYDMEEIVENSLRKAGLWDEVKDRLSQPGTGLSGGQQQRLCIARTIAVSPEVILMDEPCSALDPIATAKVEELISELSKQYTIAIVTHSMQQAARVSDRTAYFHLGDLIEVNSTEKVFTQPDHQLTEAYITGRFG</sequence>
<dbReference type="PROSITE" id="PS50893">
    <property type="entry name" value="ABC_TRANSPORTER_2"/>
    <property type="match status" value="1"/>
</dbReference>
<keyword evidence="1" id="KW-0813">Transport</keyword>
<dbReference type="AlphaFoldDB" id="A0A3A8EID6"/>
<feature type="region of interest" description="Disordered" evidence="5">
    <location>
        <begin position="1"/>
        <end position="32"/>
    </location>
</feature>
<accession>A0A3A8EID6</accession>